<reference evidence="1" key="2">
    <citation type="journal article" date="2015" name="Data Brief">
        <title>Shoot transcriptome of the giant reed, Arundo donax.</title>
        <authorList>
            <person name="Barrero R.A."/>
            <person name="Guerrero F.D."/>
            <person name="Moolhuijzen P."/>
            <person name="Goolsby J.A."/>
            <person name="Tidwell J."/>
            <person name="Bellgard S.E."/>
            <person name="Bellgard M.I."/>
        </authorList>
    </citation>
    <scope>NUCLEOTIDE SEQUENCE</scope>
    <source>
        <tissue evidence="1">Shoot tissue taken approximately 20 cm above the soil surface</tissue>
    </source>
</reference>
<evidence type="ECO:0000313" key="1">
    <source>
        <dbReference type="EMBL" id="JAD35824.1"/>
    </source>
</evidence>
<protein>
    <submittedName>
        <fullName evidence="1">Uncharacterized protein</fullName>
    </submittedName>
</protein>
<accession>A0A0A8Z8R9</accession>
<dbReference type="AlphaFoldDB" id="A0A0A8Z8R9"/>
<name>A0A0A8Z8R9_ARUDO</name>
<proteinExistence type="predicted"/>
<sequence>MLLVYICICLKKQFRLHFTII</sequence>
<dbReference type="EMBL" id="GBRH01262071">
    <property type="protein sequence ID" value="JAD35824.1"/>
    <property type="molecule type" value="Transcribed_RNA"/>
</dbReference>
<organism evidence="1">
    <name type="scientific">Arundo donax</name>
    <name type="common">Giant reed</name>
    <name type="synonym">Donax arundinaceus</name>
    <dbReference type="NCBI Taxonomy" id="35708"/>
    <lineage>
        <taxon>Eukaryota</taxon>
        <taxon>Viridiplantae</taxon>
        <taxon>Streptophyta</taxon>
        <taxon>Embryophyta</taxon>
        <taxon>Tracheophyta</taxon>
        <taxon>Spermatophyta</taxon>
        <taxon>Magnoliopsida</taxon>
        <taxon>Liliopsida</taxon>
        <taxon>Poales</taxon>
        <taxon>Poaceae</taxon>
        <taxon>PACMAD clade</taxon>
        <taxon>Arundinoideae</taxon>
        <taxon>Arundineae</taxon>
        <taxon>Arundo</taxon>
    </lineage>
</organism>
<reference evidence="1" key="1">
    <citation type="submission" date="2014-09" db="EMBL/GenBank/DDBJ databases">
        <authorList>
            <person name="Magalhaes I.L.F."/>
            <person name="Oliveira U."/>
            <person name="Santos F.R."/>
            <person name="Vidigal T.H.D.A."/>
            <person name="Brescovit A.D."/>
            <person name="Santos A.J."/>
        </authorList>
    </citation>
    <scope>NUCLEOTIDE SEQUENCE</scope>
    <source>
        <tissue evidence="1">Shoot tissue taken approximately 20 cm above the soil surface</tissue>
    </source>
</reference>